<gene>
    <name evidence="1" type="ORF">NE663_09920</name>
</gene>
<organism evidence="1 2">
    <name type="scientific">Massilicoli timonensis</name>
    <dbReference type="NCBI Taxonomy" id="2015901"/>
    <lineage>
        <taxon>Bacteria</taxon>
        <taxon>Bacillati</taxon>
        <taxon>Bacillota</taxon>
        <taxon>Erysipelotrichia</taxon>
        <taxon>Erysipelotrichales</taxon>
        <taxon>Erysipelotrichaceae</taxon>
        <taxon>Massilicoli</taxon>
    </lineage>
</organism>
<dbReference type="Gene3D" id="1.20.1260.10">
    <property type="match status" value="1"/>
</dbReference>
<name>A0ABT1SNL5_9FIRM</name>
<comment type="caution">
    <text evidence="1">The sequence shown here is derived from an EMBL/GenBank/DDBJ whole genome shotgun (WGS) entry which is preliminary data.</text>
</comment>
<evidence type="ECO:0000313" key="1">
    <source>
        <dbReference type="EMBL" id="MCQ5122573.1"/>
    </source>
</evidence>
<protein>
    <submittedName>
        <fullName evidence="1">DUF2383 domain-containing protein</fullName>
    </submittedName>
</protein>
<sequence>MDKKMKDELEKLLKGTHMGIFTFDDLLEKADCKELRDLLREAIALFHRHEEHLICYLHDLGEETPNEKGMDERFADLMTMVKHLVVNNDREIADEALKAINMGKKALRDFKERYQVPMALQKLLQVMGDDYETIYHRLHRIVLINE</sequence>
<keyword evidence="2" id="KW-1185">Reference proteome</keyword>
<dbReference type="RefSeq" id="WP_178200732.1">
    <property type="nucleotide sequence ID" value="NZ_DBEZTG010000234.1"/>
</dbReference>
<dbReference type="EMBL" id="JANGCH010000019">
    <property type="protein sequence ID" value="MCQ5122573.1"/>
    <property type="molecule type" value="Genomic_DNA"/>
</dbReference>
<evidence type="ECO:0000313" key="2">
    <source>
        <dbReference type="Proteomes" id="UP001524435"/>
    </source>
</evidence>
<dbReference type="Proteomes" id="UP001524435">
    <property type="component" value="Unassembled WGS sequence"/>
</dbReference>
<reference evidence="1 2" key="1">
    <citation type="submission" date="2022-06" db="EMBL/GenBank/DDBJ databases">
        <title>Isolation of gut microbiota from human fecal samples.</title>
        <authorList>
            <person name="Pamer E.G."/>
            <person name="Barat B."/>
            <person name="Waligurski E."/>
            <person name="Medina S."/>
            <person name="Paddock L."/>
            <person name="Mostad J."/>
        </authorList>
    </citation>
    <scope>NUCLEOTIDE SEQUENCE [LARGE SCALE GENOMIC DNA]</scope>
    <source>
        <strain evidence="1 2">DFI.6.1</strain>
    </source>
</reference>
<proteinExistence type="predicted"/>
<dbReference type="InterPro" id="IPR012347">
    <property type="entry name" value="Ferritin-like"/>
</dbReference>
<accession>A0ABT1SNL5</accession>